<reference evidence="2 3" key="1">
    <citation type="submission" date="2023-01" db="EMBL/GenBank/DDBJ databases">
        <authorList>
            <person name="Whitehead M."/>
        </authorList>
    </citation>
    <scope>NUCLEOTIDE SEQUENCE [LARGE SCALE GENOMIC DNA]</scope>
</reference>
<evidence type="ECO:0000256" key="1">
    <source>
        <dbReference type="SAM" id="MobiDB-lite"/>
    </source>
</evidence>
<evidence type="ECO:0000313" key="2">
    <source>
        <dbReference type="EMBL" id="CAI6367949.1"/>
    </source>
</evidence>
<proteinExistence type="predicted"/>
<organism evidence="2 3">
    <name type="scientific">Macrosiphum euphorbiae</name>
    <name type="common">potato aphid</name>
    <dbReference type="NCBI Taxonomy" id="13131"/>
    <lineage>
        <taxon>Eukaryota</taxon>
        <taxon>Metazoa</taxon>
        <taxon>Ecdysozoa</taxon>
        <taxon>Arthropoda</taxon>
        <taxon>Hexapoda</taxon>
        <taxon>Insecta</taxon>
        <taxon>Pterygota</taxon>
        <taxon>Neoptera</taxon>
        <taxon>Paraneoptera</taxon>
        <taxon>Hemiptera</taxon>
        <taxon>Sternorrhyncha</taxon>
        <taxon>Aphidomorpha</taxon>
        <taxon>Aphidoidea</taxon>
        <taxon>Aphididae</taxon>
        <taxon>Macrosiphini</taxon>
        <taxon>Macrosiphum</taxon>
    </lineage>
</organism>
<feature type="region of interest" description="Disordered" evidence="1">
    <location>
        <begin position="46"/>
        <end position="80"/>
    </location>
</feature>
<dbReference type="Proteomes" id="UP001160148">
    <property type="component" value="Unassembled WGS sequence"/>
</dbReference>
<dbReference type="EMBL" id="CARXXK010000005">
    <property type="protein sequence ID" value="CAI6367949.1"/>
    <property type="molecule type" value="Genomic_DNA"/>
</dbReference>
<evidence type="ECO:0000313" key="3">
    <source>
        <dbReference type="Proteomes" id="UP001160148"/>
    </source>
</evidence>
<accession>A0AAV0XHG0</accession>
<protein>
    <submittedName>
        <fullName evidence="2">Uncharacterized protein</fullName>
    </submittedName>
</protein>
<sequence>MTTTTFRPEPLKNPLSDHSRSIEFDDLISLQRVGHDVSAYLYGTTGRTLGGGGGERTYKRHGPSERYRNNTAQLARRSPS</sequence>
<comment type="caution">
    <text evidence="2">The sequence shown here is derived from an EMBL/GenBank/DDBJ whole genome shotgun (WGS) entry which is preliminary data.</text>
</comment>
<dbReference type="AlphaFoldDB" id="A0AAV0XHG0"/>
<name>A0AAV0XHG0_9HEMI</name>
<gene>
    <name evidence="2" type="ORF">MEUPH1_LOCUS22360</name>
</gene>
<keyword evidence="3" id="KW-1185">Reference proteome</keyword>